<feature type="transmembrane region" description="Helical" evidence="11">
    <location>
        <begin position="1242"/>
        <end position="1260"/>
    </location>
</feature>
<dbReference type="Pfam" id="PF14510">
    <property type="entry name" value="ABC_trans_N"/>
    <property type="match status" value="1"/>
</dbReference>
<evidence type="ECO:0000256" key="7">
    <source>
        <dbReference type="ARBA" id="ARBA00022840"/>
    </source>
</evidence>
<evidence type="ECO:0000313" key="13">
    <source>
        <dbReference type="Proteomes" id="UP001652623"/>
    </source>
</evidence>
<feature type="transmembrane region" description="Helical" evidence="11">
    <location>
        <begin position="1467"/>
        <end position="1489"/>
    </location>
</feature>
<keyword evidence="6" id="KW-0547">Nucleotide-binding</keyword>
<keyword evidence="4 11" id="KW-0812">Transmembrane</keyword>
<feature type="transmembrane region" description="Helical" evidence="11">
    <location>
        <begin position="1417"/>
        <end position="1436"/>
    </location>
</feature>
<keyword evidence="5" id="KW-0677">Repeat</keyword>
<feature type="compositionally biased region" description="Low complexity" evidence="10">
    <location>
        <begin position="20"/>
        <end position="30"/>
    </location>
</feature>
<dbReference type="Proteomes" id="UP001652623">
    <property type="component" value="Chromosome 1"/>
</dbReference>
<reference evidence="13" key="1">
    <citation type="submission" date="2025-05" db="UniProtKB">
        <authorList>
            <consortium name="RefSeq"/>
        </authorList>
    </citation>
    <scope>NUCLEOTIDE SEQUENCE [LARGE SCALE GENOMIC DNA]</scope>
</reference>
<dbReference type="CDD" id="cd03232">
    <property type="entry name" value="ABCG_PDR_domain2"/>
    <property type="match status" value="1"/>
</dbReference>
<protein>
    <submittedName>
        <fullName evidence="14">ABC transporter G family member 29</fullName>
    </submittedName>
</protein>
<feature type="transmembrane region" description="Helical" evidence="11">
    <location>
        <begin position="544"/>
        <end position="565"/>
    </location>
</feature>
<evidence type="ECO:0000256" key="2">
    <source>
        <dbReference type="ARBA" id="ARBA00006012"/>
    </source>
</evidence>
<keyword evidence="13" id="KW-1185">Reference proteome</keyword>
<feature type="transmembrane region" description="Helical" evidence="11">
    <location>
        <begin position="1355"/>
        <end position="1374"/>
    </location>
</feature>
<dbReference type="InterPro" id="IPR029481">
    <property type="entry name" value="ABC_trans_N"/>
</dbReference>
<dbReference type="InterPro" id="IPR034003">
    <property type="entry name" value="ABCG_PDR_2"/>
</dbReference>
<dbReference type="Gene3D" id="3.40.50.300">
    <property type="entry name" value="P-loop containing nucleotide triphosphate hydrolases"/>
    <property type="match status" value="2"/>
</dbReference>
<dbReference type="Pfam" id="PF01061">
    <property type="entry name" value="ABC2_membrane"/>
    <property type="match status" value="2"/>
</dbReference>
<comment type="similarity">
    <text evidence="2">Belongs to the ABC transporter superfamily. ABCG family. PDR (TC 3.A.1.205) subfamily.</text>
</comment>
<keyword evidence="7" id="KW-0067">ATP-binding</keyword>
<dbReference type="InterPro" id="IPR027417">
    <property type="entry name" value="P-loop_NTPase"/>
</dbReference>
<sequence length="1498" mass="170012">MDGIERKRGSERRRSHSFGRSVSRSMSRASWSMEEVFSTGRHSRRSSQVDEDEEALRWAAIEKLPTYDRLRTSVMKTFMENEIQGNKLVQHREVDVRKLDIDDRQRFIDTIFKVAEEDNEKFLKKFRNRIDKVGIKLPTVEVRFEHLTIEADCHVGSRALPTLPNVARNIAESSLGLCGIQLAKRTKLTILKEASGIIKPSRMTLLLGPPSSGKTTLLLALAGKLDQSLKVSGEVTYNGYKLNEFVPRKTSAYISQNDVHVGEMTVKETLDFSARCQGVGTRYELLSELAKREKEAGIFPEADLDLFMKATAMEGVESSLITDYTLRILGLDVCKDTIVGDEMQRGISGGQKKRVTTGEMIVGPTKTLFMDEISTGLDSSTTFQIVKCLQQIVHLTEATVLMSLLQPAPETFDLFDDIILLSEGQIVYQGPRKHILEFFAGCGFRCPERKGAADFLQEVTSRKDQEQYWADRSKPYRYISVTEFANRFKRFHVGMRLENELSVPYEKTRGHRAALVFSKYSIPKTELLRACWDKEWLLIKRNSFVYIFKTVQIIIVAIIASTVFLRTKLHTKTEEDAALYIGALLFSMIINMFNGFSELSLTIARLPVFYKQRDLHFHPAWTFTLPTVLLRIPISVFESIVWMVLTYYTIGFAPEASRFFKQLLLVFLIQQMAAGIFRLIAGVCRTMIIANTGGALMLLLVFLLGGFIVPRDQIPSWWKWGYWVSPMSYGFNAFAVNEMLAPRWMNQRTSNNATVGIAVLKNFDVYTERNWFWIGAAALLGFTVLFNVLFTLALMYLNPLGKPQAIIAEEAAEEIESEQEESKEEPRLRRPMSKKNSFSRSLSGADGNNSREMTLRRMSSRSNPSGISRNADSSLEAANGVAPKRGMVLPFTPLAMSFDSVNYYVDMPAEMKAQGVTEDRLQLLQEVTGAFRPGVLTALMGVSGAGKTTLMDVLAGRKTGGYIEGDIRISGFPKKQETFARISGYCEQNDIHSPQVTVRESLIYSAFLRLPKEVSNEEKMIFVEEVMELVELDSLKDAIVGLPGITGLSTEQRKRLTIAVELVANPSIIFMDEPTSGLDARAAAIVMRTVRNTVDTGRTVVCTIHQPSIDIFEAFDELLLMKRGGQVIYSGPLGRNSHKIIEYFEAIPGVPKIIPKYNPATWMLEVSSIAAEVRLKMDFAEYYKSSSLHQRNKALVKELSISPPGAKDLYFPTQYSQSIWGQFKSCLWKQWWTYWRSPDYNLVRYFFTLAAALLLGTIFWQVGTKRDSTADLTMIIGAMYAAVLFVGINNCSTVQPIVAVERTVFYRERAAGMYSALPYAMAQIIVEVPYVFIQTTYYTLIVYAMVSFQWTVAKFFWFFFVTFFSFLYFTYYGMMTVSITPNHQVAAIFAAAFYSLFNLFSGFFIPKPRIPKWWIWYYWICPVAWTVYGLIVSQYGDVEAQIRAPGLTFEPTIKWYVENHFGYDSNFMGPVAAVLVGFTVFFAFMYAYCIKTLNFQVR</sequence>
<dbReference type="InterPro" id="IPR013581">
    <property type="entry name" value="PDR_assoc"/>
</dbReference>
<feature type="domain" description="ABC transporter" evidence="12">
    <location>
        <begin position="896"/>
        <end position="1149"/>
    </location>
</feature>
<feature type="transmembrane region" description="Helical" evidence="11">
    <location>
        <begin position="628"/>
        <end position="650"/>
    </location>
</feature>
<accession>A0ABM3I8H7</accession>
<evidence type="ECO:0000256" key="4">
    <source>
        <dbReference type="ARBA" id="ARBA00022692"/>
    </source>
</evidence>
<dbReference type="PROSITE" id="PS50893">
    <property type="entry name" value="ABC_TRANSPORTER_2"/>
    <property type="match status" value="2"/>
</dbReference>
<dbReference type="GeneID" id="107435326"/>
<evidence type="ECO:0000256" key="1">
    <source>
        <dbReference type="ARBA" id="ARBA00004141"/>
    </source>
</evidence>
<feature type="region of interest" description="Disordered" evidence="10">
    <location>
        <begin position="1"/>
        <end position="30"/>
    </location>
</feature>
<feature type="transmembrane region" description="Helical" evidence="11">
    <location>
        <begin position="687"/>
        <end position="709"/>
    </location>
</feature>
<evidence type="ECO:0000256" key="9">
    <source>
        <dbReference type="ARBA" id="ARBA00023136"/>
    </source>
</evidence>
<dbReference type="SUPFAM" id="SSF52540">
    <property type="entry name" value="P-loop containing nucleoside triphosphate hydrolases"/>
    <property type="match status" value="3"/>
</dbReference>
<dbReference type="InterPro" id="IPR013525">
    <property type="entry name" value="ABC2_TM"/>
</dbReference>
<feature type="transmembrane region" description="Helical" evidence="11">
    <location>
        <begin position="1386"/>
        <end position="1405"/>
    </location>
</feature>
<organism evidence="13 14">
    <name type="scientific">Ziziphus jujuba</name>
    <name type="common">Chinese jujube</name>
    <name type="synonym">Ziziphus sativa</name>
    <dbReference type="NCBI Taxonomy" id="326968"/>
    <lineage>
        <taxon>Eukaryota</taxon>
        <taxon>Viridiplantae</taxon>
        <taxon>Streptophyta</taxon>
        <taxon>Embryophyta</taxon>
        <taxon>Tracheophyta</taxon>
        <taxon>Spermatophyta</taxon>
        <taxon>Magnoliopsida</taxon>
        <taxon>eudicotyledons</taxon>
        <taxon>Gunneridae</taxon>
        <taxon>Pentapetalae</taxon>
        <taxon>rosids</taxon>
        <taxon>fabids</taxon>
        <taxon>Rosales</taxon>
        <taxon>Rhamnaceae</taxon>
        <taxon>Paliureae</taxon>
        <taxon>Ziziphus</taxon>
    </lineage>
</organism>
<dbReference type="Pfam" id="PF08370">
    <property type="entry name" value="PDR_assoc"/>
    <property type="match status" value="1"/>
</dbReference>
<feature type="compositionally biased region" description="Polar residues" evidence="10">
    <location>
        <begin position="834"/>
        <end position="852"/>
    </location>
</feature>
<dbReference type="PANTHER" id="PTHR48040:SF53">
    <property type="entry name" value="ABC TRANSPORTER G FAMILY MEMBER 35-LIKE"/>
    <property type="match status" value="1"/>
</dbReference>
<dbReference type="Pfam" id="PF19055">
    <property type="entry name" value="ABC2_membrane_7"/>
    <property type="match status" value="1"/>
</dbReference>
<dbReference type="InterPro" id="IPR003439">
    <property type="entry name" value="ABC_transporter-like_ATP-bd"/>
</dbReference>
<dbReference type="PANTHER" id="PTHR48040">
    <property type="entry name" value="PLEIOTROPIC DRUG RESISTANCE PROTEIN 1-LIKE ISOFORM X1"/>
    <property type="match status" value="1"/>
</dbReference>
<evidence type="ECO:0000256" key="11">
    <source>
        <dbReference type="SAM" id="Phobius"/>
    </source>
</evidence>
<feature type="transmembrane region" description="Helical" evidence="11">
    <location>
        <begin position="1319"/>
        <end position="1343"/>
    </location>
</feature>
<evidence type="ECO:0000256" key="6">
    <source>
        <dbReference type="ARBA" id="ARBA00022741"/>
    </source>
</evidence>
<name>A0ABM3I8H7_ZIZJJ</name>
<feature type="transmembrane region" description="Helical" evidence="11">
    <location>
        <begin position="577"/>
        <end position="596"/>
    </location>
</feature>
<feature type="domain" description="ABC transporter" evidence="12">
    <location>
        <begin position="175"/>
        <end position="448"/>
    </location>
</feature>
<keyword evidence="8 11" id="KW-1133">Transmembrane helix</keyword>
<dbReference type="CDD" id="cd03233">
    <property type="entry name" value="ABCG_PDR_domain1"/>
    <property type="match status" value="1"/>
</dbReference>
<feature type="transmembrane region" description="Helical" evidence="11">
    <location>
        <begin position="662"/>
        <end position="681"/>
    </location>
</feature>
<feature type="compositionally biased region" description="Polar residues" evidence="10">
    <location>
        <begin position="860"/>
        <end position="871"/>
    </location>
</feature>
<feature type="transmembrane region" description="Helical" evidence="11">
    <location>
        <begin position="771"/>
        <end position="797"/>
    </location>
</feature>
<evidence type="ECO:0000256" key="10">
    <source>
        <dbReference type="SAM" id="MobiDB-lite"/>
    </source>
</evidence>
<dbReference type="InterPro" id="IPR043926">
    <property type="entry name" value="ABCG_dom"/>
</dbReference>
<dbReference type="InterPro" id="IPR034001">
    <property type="entry name" value="ABCG_PDR_1"/>
</dbReference>
<keyword evidence="9 11" id="KW-0472">Membrane</keyword>
<reference evidence="14" key="2">
    <citation type="submission" date="2025-08" db="UniProtKB">
        <authorList>
            <consortium name="RefSeq"/>
        </authorList>
    </citation>
    <scope>IDENTIFICATION</scope>
    <source>
        <tissue evidence="14">Seedling</tissue>
    </source>
</reference>
<dbReference type="Pfam" id="PF00005">
    <property type="entry name" value="ABC_tran"/>
    <property type="match status" value="2"/>
</dbReference>
<proteinExistence type="inferred from homology"/>
<gene>
    <name evidence="14" type="primary">LOC107435326</name>
</gene>
<comment type="subcellular location">
    <subcellularLocation>
        <location evidence="1">Membrane</location>
        <topology evidence="1">Multi-pass membrane protein</topology>
    </subcellularLocation>
</comment>
<dbReference type="RefSeq" id="XP_048323260.2">
    <property type="nucleotide sequence ID" value="XM_048467303.2"/>
</dbReference>
<feature type="transmembrane region" description="Helical" evidence="11">
    <location>
        <begin position="1272"/>
        <end position="1299"/>
    </location>
</feature>
<evidence type="ECO:0000256" key="3">
    <source>
        <dbReference type="ARBA" id="ARBA00022448"/>
    </source>
</evidence>
<evidence type="ECO:0000259" key="12">
    <source>
        <dbReference type="PROSITE" id="PS50893"/>
    </source>
</evidence>
<evidence type="ECO:0000256" key="5">
    <source>
        <dbReference type="ARBA" id="ARBA00022737"/>
    </source>
</evidence>
<evidence type="ECO:0000313" key="14">
    <source>
        <dbReference type="RefSeq" id="XP_048323260.2"/>
    </source>
</evidence>
<dbReference type="InterPro" id="IPR003593">
    <property type="entry name" value="AAA+_ATPase"/>
</dbReference>
<dbReference type="SMART" id="SM00382">
    <property type="entry name" value="AAA"/>
    <property type="match status" value="2"/>
</dbReference>
<evidence type="ECO:0000256" key="8">
    <source>
        <dbReference type="ARBA" id="ARBA00022989"/>
    </source>
</evidence>
<feature type="region of interest" description="Disordered" evidence="10">
    <location>
        <begin position="816"/>
        <end position="871"/>
    </location>
</feature>
<keyword evidence="3" id="KW-0813">Transport</keyword>